<dbReference type="InterPro" id="IPR006035">
    <property type="entry name" value="Ureohydrolase"/>
</dbReference>
<dbReference type="CDD" id="cd11593">
    <property type="entry name" value="Agmatinase-like_2"/>
    <property type="match status" value="1"/>
</dbReference>
<feature type="binding site" evidence="4">
    <location>
        <position position="127"/>
    </location>
    <ligand>
        <name>Mn(2+)</name>
        <dbReference type="ChEBI" id="CHEBI:29035"/>
        <label>1</label>
    </ligand>
</feature>
<accession>A0A1E5SXV8</accession>
<gene>
    <name evidence="6" type="ORF">BFP71_10685</name>
</gene>
<evidence type="ECO:0000256" key="1">
    <source>
        <dbReference type="ARBA" id="ARBA00009227"/>
    </source>
</evidence>
<evidence type="ECO:0000256" key="2">
    <source>
        <dbReference type="ARBA" id="ARBA00022723"/>
    </source>
</evidence>
<dbReference type="InterPro" id="IPR023696">
    <property type="entry name" value="Ureohydrolase_dom_sf"/>
</dbReference>
<dbReference type="OrthoDB" id="9788689at2"/>
<name>A0A1E5SXV8_9BACT</name>
<feature type="binding site" evidence="4">
    <location>
        <position position="201"/>
    </location>
    <ligand>
        <name>Mn(2+)</name>
        <dbReference type="ChEBI" id="CHEBI:29035"/>
        <label>1</label>
    </ligand>
</feature>
<sequence length="271" mass="29827">MGIIKGSISNLASSDIALIGIPFDENSSYLRGPAEAPEFIIEAIESNSANFFTENLTNLHEHPKVKWCGNTSITDYLSIQKPIESILSKEAIPFSLGGDHSMTFPIMKAMAKKYPNLQIIQFDAHGDLYDELDGNKHSHACPFARIMESGLAKNLTQIGVRTMTQHQKEQADRFGVNVIEMKDWTSSIALNFNDPVYVTFDMDVLDPAFAPGVSHHEPGGLSTREAISMIQKLDANIVGCDVVEYNPTRDINGMTAMVAAKIVKELLAKLI</sequence>
<feature type="binding site" evidence="4">
    <location>
        <position position="203"/>
    </location>
    <ligand>
        <name>Mn(2+)</name>
        <dbReference type="ChEBI" id="CHEBI:29035"/>
        <label>1</label>
    </ligand>
</feature>
<dbReference type="GO" id="GO:0008783">
    <property type="term" value="F:agmatinase activity"/>
    <property type="evidence" value="ECO:0007669"/>
    <property type="project" value="TreeGrafter"/>
</dbReference>
<dbReference type="PANTHER" id="PTHR11358">
    <property type="entry name" value="ARGINASE/AGMATINASE"/>
    <property type="match status" value="1"/>
</dbReference>
<feature type="binding site" evidence="4">
    <location>
        <position position="125"/>
    </location>
    <ligand>
        <name>Mn(2+)</name>
        <dbReference type="ChEBI" id="CHEBI:29035"/>
        <label>1</label>
    </ligand>
</feature>
<reference evidence="6 7" key="1">
    <citation type="submission" date="2016-08" db="EMBL/GenBank/DDBJ databases">
        <title>Draft genome of Fabibacter sp. strain SK-8.</title>
        <authorList>
            <person name="Wong S.-K."/>
            <person name="Hamasaki K."/>
            <person name="Yoshizawa S."/>
        </authorList>
    </citation>
    <scope>NUCLEOTIDE SEQUENCE [LARGE SCALE GENOMIC DNA]</scope>
    <source>
        <strain evidence="6 7">SK-8</strain>
    </source>
</reference>
<dbReference type="NCBIfam" id="TIGR01230">
    <property type="entry name" value="agmatinase"/>
    <property type="match status" value="1"/>
</dbReference>
<dbReference type="InterPro" id="IPR020855">
    <property type="entry name" value="Ureohydrolase_Mn_BS"/>
</dbReference>
<evidence type="ECO:0000256" key="5">
    <source>
        <dbReference type="RuleBase" id="RU003684"/>
    </source>
</evidence>
<dbReference type="RefSeq" id="WP_069835464.1">
    <property type="nucleotide sequence ID" value="NZ_MDGQ01000005.1"/>
</dbReference>
<comment type="cofactor">
    <cofactor evidence="4">
        <name>Mn(2+)</name>
        <dbReference type="ChEBI" id="CHEBI:29035"/>
    </cofactor>
    <text evidence="4">Binds 2 manganese ions per subunit.</text>
</comment>
<dbReference type="SUPFAM" id="SSF52768">
    <property type="entry name" value="Arginase/deacetylase"/>
    <property type="match status" value="1"/>
</dbReference>
<dbReference type="STRING" id="1563681.BFP71_10685"/>
<dbReference type="PROSITE" id="PS01053">
    <property type="entry name" value="ARGINASE_1"/>
    <property type="match status" value="1"/>
</dbReference>
<dbReference type="InterPro" id="IPR005925">
    <property type="entry name" value="Agmatinase-rel"/>
</dbReference>
<comment type="similarity">
    <text evidence="1">Belongs to the arginase family. Agmatinase subfamily.</text>
</comment>
<feature type="binding site" evidence="4">
    <location>
        <position position="123"/>
    </location>
    <ligand>
        <name>Mn(2+)</name>
        <dbReference type="ChEBI" id="CHEBI:29035"/>
        <label>1</label>
    </ligand>
</feature>
<comment type="caution">
    <text evidence="6">The sequence shown here is derived from an EMBL/GenBank/DDBJ whole genome shotgun (WGS) entry which is preliminary data.</text>
</comment>
<evidence type="ECO:0000313" key="7">
    <source>
        <dbReference type="Proteomes" id="UP000095552"/>
    </source>
</evidence>
<dbReference type="GO" id="GO:0046872">
    <property type="term" value="F:metal ion binding"/>
    <property type="evidence" value="ECO:0007669"/>
    <property type="project" value="UniProtKB-KW"/>
</dbReference>
<dbReference type="PANTHER" id="PTHR11358:SF26">
    <property type="entry name" value="GUANIDINO ACID HYDROLASE, MITOCHONDRIAL"/>
    <property type="match status" value="1"/>
</dbReference>
<feature type="binding site" evidence="4">
    <location>
        <position position="100"/>
    </location>
    <ligand>
        <name>Mn(2+)</name>
        <dbReference type="ChEBI" id="CHEBI:29035"/>
        <label>1</label>
    </ligand>
</feature>
<evidence type="ECO:0000256" key="4">
    <source>
        <dbReference type="PIRSR" id="PIRSR036979-1"/>
    </source>
</evidence>
<organism evidence="6 7">
    <name type="scientific">Roseivirga misakiensis</name>
    <dbReference type="NCBI Taxonomy" id="1563681"/>
    <lineage>
        <taxon>Bacteria</taxon>
        <taxon>Pseudomonadati</taxon>
        <taxon>Bacteroidota</taxon>
        <taxon>Cytophagia</taxon>
        <taxon>Cytophagales</taxon>
        <taxon>Roseivirgaceae</taxon>
        <taxon>Roseivirga</taxon>
    </lineage>
</organism>
<dbReference type="EMBL" id="MDGQ01000005">
    <property type="protein sequence ID" value="OEK03959.1"/>
    <property type="molecule type" value="Genomic_DNA"/>
</dbReference>
<dbReference type="GO" id="GO:0033389">
    <property type="term" value="P:putrescine biosynthetic process from arginine, via agmatine"/>
    <property type="evidence" value="ECO:0007669"/>
    <property type="project" value="TreeGrafter"/>
</dbReference>
<dbReference type="AlphaFoldDB" id="A0A1E5SXV8"/>
<dbReference type="Pfam" id="PF00491">
    <property type="entry name" value="Arginase"/>
    <property type="match status" value="1"/>
</dbReference>
<dbReference type="Proteomes" id="UP000095552">
    <property type="component" value="Unassembled WGS sequence"/>
</dbReference>
<proteinExistence type="inferred from homology"/>
<protein>
    <submittedName>
        <fullName evidence="6">Agmatinase</fullName>
    </submittedName>
</protein>
<dbReference type="Gene3D" id="3.40.800.10">
    <property type="entry name" value="Ureohydrolase domain"/>
    <property type="match status" value="1"/>
</dbReference>
<keyword evidence="3 5" id="KW-0378">Hydrolase</keyword>
<evidence type="ECO:0000256" key="3">
    <source>
        <dbReference type="ARBA" id="ARBA00022801"/>
    </source>
</evidence>
<keyword evidence="4" id="KW-0464">Manganese</keyword>
<dbReference type="PIRSF" id="PIRSF036979">
    <property type="entry name" value="Arginase"/>
    <property type="match status" value="1"/>
</dbReference>
<keyword evidence="2 4" id="KW-0479">Metal-binding</keyword>
<evidence type="ECO:0000313" key="6">
    <source>
        <dbReference type="EMBL" id="OEK03959.1"/>
    </source>
</evidence>
<dbReference type="PROSITE" id="PS51409">
    <property type="entry name" value="ARGINASE_2"/>
    <property type="match status" value="1"/>
</dbReference>
<keyword evidence="7" id="KW-1185">Reference proteome</keyword>